<reference evidence="1 2" key="1">
    <citation type="submission" date="2020-08" db="EMBL/GenBank/DDBJ databases">
        <title>Genomic Encyclopedia of Type Strains, Phase IV (KMG-V): Genome sequencing to study the core and pangenomes of soil and plant-associated prokaryotes.</title>
        <authorList>
            <person name="Whitman W."/>
        </authorList>
    </citation>
    <scope>NUCLEOTIDE SEQUENCE [LARGE SCALE GENOMIC DNA]</scope>
    <source>
        <strain evidence="1 2">M8UP14</strain>
    </source>
</reference>
<proteinExistence type="predicted"/>
<sequence>MALTNGSLTDIGFGPGFTTNFQVQYEATLPNVAAAIANADALLGVLENEFNVTTSWFATPAGKFGTGNRQVVDLNLNATATSFPGANNSGYGNPINCDAQNGVGVGASIAAGRTEMVFMNEWVEVLMGVAGNWNAGDSNGEGLSQYCGIVRFQAGHYNYYTSWVDQWLNQSPRPDWVNQTFTGNSTTRGDADPISFGCALCFIYYLNVQLGFTINQIIAAHGSTMADTYQKLTGDSGDPFPFFAALMEKNFPTGTPATIPGPVTDNPFPLGLLQFWANKPTFGKDEVKDLLKTKGGVWTNAFWLIVDGFSKNSFNSLGVTASTLTGAFANLAGVTITQNSGGIIFQNAANPASPQMIRIPYDVHFTQAAADSDFPATGNQMYDLNAFLTIGGTKVPGSDAAIEFELVAGADPYFSNINTNPGDPTANNDFYLSQDLRVFTAIPGLINRPVLGGPSFSSDSVAGAYSYVQSLLTFLNDSSNHFTDGTRDPFSDGTIPQQDGALENFSSVAPETVQIFGSPFPGPLTVNTYKNYPFAIARVRLQGTAGPSGAADGVKVFFRIWSTETVDADYQPGSTYPFLPDGAGLPGSPLVGSDHITLPMFASGNLNANSDYAPGGPNTRNMVIPTAPPGEDLVWAYYGCFLNIFDSGNVIDGKSIQEWLNGTHHCLVAQIAYDQAPILIGATPSGSDKLAQRNLQLTLVDNPGPASAHRVPQTFDIRPSTGGIHLAEPDELMIDWGAVPVGSVASIYWPQVMASTVIGLASSIYSSHSLTAADTHTIQTKITGGVTYVPIPSGTGENFAGLITLDVPMVVKKGQEFNVVIRRISTREINPPVVINVRTHSLPSTVEKNGKAGQVVKSAAVAHDTSNPPPVSKKTYRYVVGTFTIKIPVTTGEVMLRPEENTLAIMKWRLEKMAPANRWYPVLQRYISYIAGRVDGLGGNSSSIPPNVNGVPVKKQLQEPEHRHEFKGKVCEIIYNCFGDFEGFVLSECCSGSRTFKTCERGFEAVVLRACRERLLLSVFVEGKPQERICELVVRCS</sequence>
<accession>A0A7W8E6M5</accession>
<organism evidence="1 2">
    <name type="scientific">Granulicella aggregans</name>
    <dbReference type="NCBI Taxonomy" id="474949"/>
    <lineage>
        <taxon>Bacteria</taxon>
        <taxon>Pseudomonadati</taxon>
        <taxon>Acidobacteriota</taxon>
        <taxon>Terriglobia</taxon>
        <taxon>Terriglobales</taxon>
        <taxon>Acidobacteriaceae</taxon>
        <taxon>Granulicella</taxon>
    </lineage>
</organism>
<dbReference type="RefSeq" id="WP_184220904.1">
    <property type="nucleotide sequence ID" value="NZ_JACHIP010000006.1"/>
</dbReference>
<name>A0A7W8E6M5_9BACT</name>
<dbReference type="AlphaFoldDB" id="A0A7W8E6M5"/>
<keyword evidence="2" id="KW-1185">Reference proteome</keyword>
<protein>
    <submittedName>
        <fullName evidence="1">Uncharacterized protein</fullName>
    </submittedName>
</protein>
<dbReference type="EMBL" id="JACHIP010000006">
    <property type="protein sequence ID" value="MBB5059405.1"/>
    <property type="molecule type" value="Genomic_DNA"/>
</dbReference>
<gene>
    <name evidence="1" type="ORF">HDF16_004131</name>
</gene>
<evidence type="ECO:0000313" key="1">
    <source>
        <dbReference type="EMBL" id="MBB5059405.1"/>
    </source>
</evidence>
<dbReference type="Proteomes" id="UP000540989">
    <property type="component" value="Unassembled WGS sequence"/>
</dbReference>
<evidence type="ECO:0000313" key="2">
    <source>
        <dbReference type="Proteomes" id="UP000540989"/>
    </source>
</evidence>
<comment type="caution">
    <text evidence="1">The sequence shown here is derived from an EMBL/GenBank/DDBJ whole genome shotgun (WGS) entry which is preliminary data.</text>
</comment>